<reference evidence="2" key="1">
    <citation type="submission" date="2022-08" db="EMBL/GenBank/DDBJ databases">
        <title>Genome Sequence of the sulphate-reducing bacterium, Pseudodesulfovibrio portus JCM14722.</title>
        <authorList>
            <person name="Kondo R."/>
            <person name="Kataoka T."/>
        </authorList>
    </citation>
    <scope>NUCLEOTIDE SEQUENCE</scope>
    <source>
        <strain evidence="2">JCM 14722</strain>
    </source>
</reference>
<gene>
    <name evidence="2" type="ORF">JCM14722_18080</name>
</gene>
<dbReference type="RefSeq" id="WP_264981166.1">
    <property type="nucleotide sequence ID" value="NZ_AP026708.1"/>
</dbReference>
<name>A0ABN6RXY5_9BACT</name>
<organism evidence="2 3">
    <name type="scientific">Pseudodesulfovibrio portus</name>
    <dbReference type="NCBI Taxonomy" id="231439"/>
    <lineage>
        <taxon>Bacteria</taxon>
        <taxon>Pseudomonadati</taxon>
        <taxon>Thermodesulfobacteriota</taxon>
        <taxon>Desulfovibrionia</taxon>
        <taxon>Desulfovibrionales</taxon>
        <taxon>Desulfovibrionaceae</taxon>
    </lineage>
</organism>
<evidence type="ECO:0000313" key="2">
    <source>
        <dbReference type="EMBL" id="BDQ34266.1"/>
    </source>
</evidence>
<feature type="region of interest" description="Disordered" evidence="1">
    <location>
        <begin position="44"/>
        <end position="75"/>
    </location>
</feature>
<dbReference type="Proteomes" id="UP001061361">
    <property type="component" value="Chromosome"/>
</dbReference>
<dbReference type="EMBL" id="AP026708">
    <property type="protein sequence ID" value="BDQ34266.1"/>
    <property type="molecule type" value="Genomic_DNA"/>
</dbReference>
<sequence length="230" mass="25235">MGSPSARLKTRESLRSWVESGLEFLYRPGSVSVVDAPSEQVAAPIAATTPAGNGQPVRPTPPVSRQEPAAARPRPTVTPIAPPPDFHGPWAGFLKSAKTSPKVVLTYMELGLDLGGQSDPRRRDVLKNLQAHLRWPAGTITFWPCSALQDNTLQPDSGMFWKGWDLWRTPTIACFGEEALRVILPDADPAMSTHMLEHVIVYVLPPLARLTTMLPHEQQLAVDVLTKIRL</sequence>
<proteinExistence type="predicted"/>
<evidence type="ECO:0000313" key="3">
    <source>
        <dbReference type="Proteomes" id="UP001061361"/>
    </source>
</evidence>
<keyword evidence="3" id="KW-1185">Reference proteome</keyword>
<protein>
    <submittedName>
        <fullName evidence="2">Uncharacterized protein</fullName>
    </submittedName>
</protein>
<accession>A0ABN6RXY5</accession>
<evidence type="ECO:0000256" key="1">
    <source>
        <dbReference type="SAM" id="MobiDB-lite"/>
    </source>
</evidence>